<comment type="similarity">
    <text evidence="2">Belongs to the UPF0718 family.</text>
</comment>
<feature type="transmembrane region" description="Helical" evidence="7">
    <location>
        <begin position="232"/>
        <end position="251"/>
    </location>
</feature>
<keyword evidence="4 7" id="KW-0812">Transmembrane</keyword>
<proteinExistence type="inferred from homology"/>
<evidence type="ECO:0000256" key="3">
    <source>
        <dbReference type="ARBA" id="ARBA00022475"/>
    </source>
</evidence>
<evidence type="ECO:0000256" key="7">
    <source>
        <dbReference type="SAM" id="Phobius"/>
    </source>
</evidence>
<feature type="transmembrane region" description="Helical" evidence="7">
    <location>
        <begin position="74"/>
        <end position="100"/>
    </location>
</feature>
<evidence type="ECO:0000256" key="5">
    <source>
        <dbReference type="ARBA" id="ARBA00022989"/>
    </source>
</evidence>
<feature type="transmembrane region" description="Helical" evidence="7">
    <location>
        <begin position="106"/>
        <end position="129"/>
    </location>
</feature>
<keyword evidence="9" id="KW-1185">Reference proteome</keyword>
<evidence type="ECO:0000256" key="6">
    <source>
        <dbReference type="ARBA" id="ARBA00023136"/>
    </source>
</evidence>
<feature type="transmembrane region" description="Helical" evidence="7">
    <location>
        <begin position="200"/>
        <end position="220"/>
    </location>
</feature>
<dbReference type="Pfam" id="PF03773">
    <property type="entry name" value="ArsP_1"/>
    <property type="match status" value="1"/>
</dbReference>
<protein>
    <submittedName>
        <fullName evidence="8">Permease</fullName>
    </submittedName>
</protein>
<organism evidence="8 9">
    <name type="scientific">Clostridium brassicae</name>
    <dbReference type="NCBI Taxonomy" id="2999072"/>
    <lineage>
        <taxon>Bacteria</taxon>
        <taxon>Bacillati</taxon>
        <taxon>Bacillota</taxon>
        <taxon>Clostridia</taxon>
        <taxon>Eubacteriales</taxon>
        <taxon>Clostridiaceae</taxon>
        <taxon>Clostridium</taxon>
    </lineage>
</organism>
<dbReference type="RefSeq" id="WP_268059823.1">
    <property type="nucleotide sequence ID" value="NZ_JAPQFJ010000002.1"/>
</dbReference>
<dbReference type="EMBL" id="JAPQFJ010000002">
    <property type="protein sequence ID" value="MCY6957449.1"/>
    <property type="molecule type" value="Genomic_DNA"/>
</dbReference>
<gene>
    <name evidence="8" type="ORF">OW729_02385</name>
</gene>
<reference evidence="8" key="1">
    <citation type="submission" date="2022-12" db="EMBL/GenBank/DDBJ databases">
        <title>Clostridium sp. nov., isolated from industrial wastewater.</title>
        <authorList>
            <person name="Jiayan W."/>
        </authorList>
    </citation>
    <scope>NUCLEOTIDE SEQUENCE</scope>
    <source>
        <strain evidence="8">ZC22-4</strain>
    </source>
</reference>
<evidence type="ECO:0000256" key="4">
    <source>
        <dbReference type="ARBA" id="ARBA00022692"/>
    </source>
</evidence>
<accession>A0ABT4D589</accession>
<feature type="transmembrane region" description="Helical" evidence="7">
    <location>
        <begin position="136"/>
        <end position="155"/>
    </location>
</feature>
<dbReference type="InterPro" id="IPR053166">
    <property type="entry name" value="UPF0718_permease"/>
</dbReference>
<name>A0ABT4D589_9CLOT</name>
<keyword evidence="3" id="KW-1003">Cell membrane</keyword>
<comment type="subcellular location">
    <subcellularLocation>
        <location evidence="1">Cell membrane</location>
        <topology evidence="1">Multi-pass membrane protein</topology>
    </subcellularLocation>
</comment>
<evidence type="ECO:0000313" key="9">
    <source>
        <dbReference type="Proteomes" id="UP001144612"/>
    </source>
</evidence>
<feature type="transmembrane region" description="Helical" evidence="7">
    <location>
        <begin position="31"/>
        <end position="53"/>
    </location>
</feature>
<dbReference type="PANTHER" id="PTHR42775">
    <property type="entry name" value="PERMEASE RV2963-RELATED"/>
    <property type="match status" value="1"/>
</dbReference>
<dbReference type="InterPro" id="IPR005524">
    <property type="entry name" value="DUF318"/>
</dbReference>
<comment type="caution">
    <text evidence="8">The sequence shown here is derived from an EMBL/GenBank/DDBJ whole genome shotgun (WGS) entry which is preliminary data.</text>
</comment>
<dbReference type="PANTHER" id="PTHR42775:SF1">
    <property type="entry name" value="PERMEASE RV2963-RELATED"/>
    <property type="match status" value="1"/>
</dbReference>
<keyword evidence="5 7" id="KW-1133">Transmembrane helix</keyword>
<evidence type="ECO:0000313" key="8">
    <source>
        <dbReference type="EMBL" id="MCY6957449.1"/>
    </source>
</evidence>
<sequence>MFIWLDKLIRLLVEKVLNISMESRLGSSVHFFFYDTIKIIILLGIMIFIISYIRSYFPPERTKKILEKFTGVKGNIMASILGIVTPFCSCSSVPLFIGFVEAGIPLGVTFSFLITSPIVNEAAFAVLLASFGWKIAAFYVITGVFVGVVGGIIIGKLNMEKQVEEYVYEMQMGEVQIEKLTTKDRVDFSIQNVKDIIKRVWVFLLIGIGIGAFIHGWAPAEVLSKYAGGNNPFAVLVAVVIGIPLYSNALGTIPIAEALINKGVGIGTAMAFMMAVTALSFPEMILLRKVIKPKLIAAFVLITGIAIIIVGYIFNIMAYILI</sequence>
<evidence type="ECO:0000256" key="1">
    <source>
        <dbReference type="ARBA" id="ARBA00004651"/>
    </source>
</evidence>
<feature type="transmembrane region" description="Helical" evidence="7">
    <location>
        <begin position="295"/>
        <end position="321"/>
    </location>
</feature>
<dbReference type="Proteomes" id="UP001144612">
    <property type="component" value="Unassembled WGS sequence"/>
</dbReference>
<keyword evidence="6 7" id="KW-0472">Membrane</keyword>
<evidence type="ECO:0000256" key="2">
    <source>
        <dbReference type="ARBA" id="ARBA00006386"/>
    </source>
</evidence>
<feature type="transmembrane region" description="Helical" evidence="7">
    <location>
        <begin position="263"/>
        <end position="283"/>
    </location>
</feature>